<dbReference type="eggNOG" id="arCOG00606">
    <property type="taxonomic scope" value="Archaea"/>
</dbReference>
<feature type="binding site" evidence="4">
    <location>
        <position position="164"/>
    </location>
    <ligand>
        <name>Fe cation</name>
        <dbReference type="ChEBI" id="CHEBI:24875"/>
    </ligand>
</feature>
<feature type="domain" description="CBS" evidence="5">
    <location>
        <begin position="11"/>
        <end position="68"/>
    </location>
</feature>
<dbReference type="InterPro" id="IPR046342">
    <property type="entry name" value="CBS_dom_sf"/>
</dbReference>
<keyword evidence="1" id="KW-0677">Repeat</keyword>
<proteinExistence type="predicted"/>
<dbReference type="AlphaFoldDB" id="F8ALA6"/>
<dbReference type="InterPro" id="IPR044065">
    <property type="entry name" value="ACP_MB"/>
</dbReference>
<organism evidence="7 8">
    <name type="scientific">Methanothermococcus okinawensis (strain DSM 14208 / JCM 11175 / IH1)</name>
    <dbReference type="NCBI Taxonomy" id="647113"/>
    <lineage>
        <taxon>Archaea</taxon>
        <taxon>Methanobacteriati</taxon>
        <taxon>Methanobacteriota</taxon>
        <taxon>Methanomada group</taxon>
        <taxon>Methanococci</taxon>
        <taxon>Methanococcales</taxon>
        <taxon>Methanococcaceae</taxon>
        <taxon>Methanothermococcus</taxon>
    </lineage>
</organism>
<dbReference type="PROSITE" id="PS51901">
    <property type="entry name" value="ACP_MB"/>
    <property type="match status" value="1"/>
</dbReference>
<dbReference type="CDD" id="cd17775">
    <property type="entry name" value="CBS_pair_bact_arch"/>
    <property type="match status" value="1"/>
</dbReference>
<feature type="binding site" evidence="4">
    <location>
        <position position="161"/>
    </location>
    <ligand>
        <name>Zn(2+)</name>
        <dbReference type="ChEBI" id="CHEBI:29105"/>
    </ligand>
</feature>
<accession>F8ALA6</accession>
<dbReference type="PANTHER" id="PTHR43080:SF2">
    <property type="entry name" value="CBS DOMAIN-CONTAINING PROTEIN"/>
    <property type="match status" value="1"/>
</dbReference>
<dbReference type="STRING" id="647113.Metok_0874"/>
<dbReference type="PROSITE" id="PS51371">
    <property type="entry name" value="CBS"/>
    <property type="match status" value="2"/>
</dbReference>
<dbReference type="GO" id="GO:0046872">
    <property type="term" value="F:metal ion binding"/>
    <property type="evidence" value="ECO:0007669"/>
    <property type="project" value="UniProtKB-KW"/>
</dbReference>
<dbReference type="InterPro" id="IPR000644">
    <property type="entry name" value="CBS_dom"/>
</dbReference>
<feature type="domain" description="ACP-type MB" evidence="6">
    <location>
        <begin position="156"/>
        <end position="189"/>
    </location>
</feature>
<name>F8ALA6_METOI</name>
<dbReference type="Pfam" id="PF00571">
    <property type="entry name" value="CBS"/>
    <property type="match status" value="2"/>
</dbReference>
<dbReference type="GeneID" id="10773024"/>
<reference evidence="7" key="1">
    <citation type="submission" date="2011-05" db="EMBL/GenBank/DDBJ databases">
        <title>Complete sequence of chromosome of Methanothermococcus okinawensis IH1.</title>
        <authorList>
            <consortium name="US DOE Joint Genome Institute"/>
            <person name="Lucas S."/>
            <person name="Han J."/>
            <person name="Lapidus A."/>
            <person name="Cheng J.-F."/>
            <person name="Goodwin L."/>
            <person name="Pitluck S."/>
            <person name="Peters L."/>
            <person name="Mikhailova N."/>
            <person name="Held B."/>
            <person name="Han C."/>
            <person name="Tapia R."/>
            <person name="Land M."/>
            <person name="Hauser L."/>
            <person name="Kyrpides N."/>
            <person name="Ivanova N."/>
            <person name="Pagani I."/>
            <person name="Sieprawska-Lupa M."/>
            <person name="Takai K."/>
            <person name="Miyazaki J."/>
            <person name="Whitman W."/>
            <person name="Woyke T."/>
        </authorList>
    </citation>
    <scope>NUCLEOTIDE SEQUENCE</scope>
    <source>
        <strain evidence="7">IH1</strain>
    </source>
</reference>
<dbReference type="InterPro" id="IPR051257">
    <property type="entry name" value="Diverse_CBS-Domain"/>
</dbReference>
<evidence type="ECO:0000256" key="4">
    <source>
        <dbReference type="PROSITE-ProRule" id="PRU01249"/>
    </source>
</evidence>
<dbReference type="Gene3D" id="3.10.580.10">
    <property type="entry name" value="CBS-domain"/>
    <property type="match status" value="1"/>
</dbReference>
<evidence type="ECO:0000313" key="7">
    <source>
        <dbReference type="EMBL" id="AEH06847.1"/>
    </source>
</evidence>
<evidence type="ECO:0000256" key="1">
    <source>
        <dbReference type="ARBA" id="ARBA00022737"/>
    </source>
</evidence>
<sequence>MELNISVSEAMSSPVETVNLNATAYDAANILKTKGIGCLVVVNDLMKPVGLITERDFVLKIVARNLKSKEVLVKDIASTKLIYVSPKATLMDAAKIMAEKKIKRLPVIENDELLGIITVSDITSISPKLFDIIVEFSNIKGAGNTYQANTTNEDEYIEGICEVCGAQGRVRYINGRYICDNCLDEEENL</sequence>
<keyword evidence="4" id="KW-0479">Metal-binding</keyword>
<dbReference type="PANTHER" id="PTHR43080">
    <property type="entry name" value="CBS DOMAIN-CONTAINING PROTEIN CBSX3, MITOCHONDRIAL"/>
    <property type="match status" value="1"/>
</dbReference>
<dbReference type="SUPFAM" id="SSF54631">
    <property type="entry name" value="CBS-domain pair"/>
    <property type="match status" value="1"/>
</dbReference>
<feature type="binding site" evidence="4">
    <location>
        <position position="182"/>
    </location>
    <ligand>
        <name>Zn(2+)</name>
        <dbReference type="ChEBI" id="CHEBI:29105"/>
    </ligand>
</feature>
<feature type="binding site" evidence="4">
    <location>
        <position position="179"/>
    </location>
    <ligand>
        <name>Zn(2+)</name>
        <dbReference type="ChEBI" id="CHEBI:29105"/>
    </ligand>
</feature>
<feature type="binding site" evidence="4">
    <location>
        <position position="182"/>
    </location>
    <ligand>
        <name>Fe cation</name>
        <dbReference type="ChEBI" id="CHEBI:24875"/>
    </ligand>
</feature>
<evidence type="ECO:0000259" key="5">
    <source>
        <dbReference type="PROSITE" id="PS51371"/>
    </source>
</evidence>
<keyword evidence="8" id="KW-1185">Reference proteome</keyword>
<dbReference type="EMBL" id="CP002792">
    <property type="protein sequence ID" value="AEH06847.1"/>
    <property type="molecule type" value="Genomic_DNA"/>
</dbReference>
<protein>
    <submittedName>
        <fullName evidence="7">Signal transduction protein with CBS domains</fullName>
    </submittedName>
</protein>
<keyword evidence="4" id="KW-0408">Iron</keyword>
<dbReference type="HOGENOM" id="CLU_040681_7_0_2"/>
<feature type="domain" description="CBS" evidence="5">
    <location>
        <begin position="77"/>
        <end position="132"/>
    </location>
</feature>
<dbReference type="SMART" id="SM00116">
    <property type="entry name" value="CBS"/>
    <property type="match status" value="2"/>
</dbReference>
<evidence type="ECO:0000259" key="6">
    <source>
        <dbReference type="PROSITE" id="PS51901"/>
    </source>
</evidence>
<dbReference type="KEGG" id="mok:Metok_0874"/>
<gene>
    <name evidence="7" type="ordered locus">Metok_0874</name>
</gene>
<dbReference type="OrthoDB" id="43333at2157"/>
<evidence type="ECO:0000256" key="2">
    <source>
        <dbReference type="ARBA" id="ARBA00023122"/>
    </source>
</evidence>
<keyword evidence="4" id="KW-0862">Zinc</keyword>
<evidence type="ECO:0000313" key="8">
    <source>
        <dbReference type="Proteomes" id="UP000009296"/>
    </source>
</evidence>
<feature type="binding site" evidence="4">
    <location>
        <position position="161"/>
    </location>
    <ligand>
        <name>Fe cation</name>
        <dbReference type="ChEBI" id="CHEBI:24875"/>
    </ligand>
</feature>
<dbReference type="Proteomes" id="UP000009296">
    <property type="component" value="Chromosome"/>
</dbReference>
<keyword evidence="2 3" id="KW-0129">CBS domain</keyword>
<feature type="binding site" evidence="4">
    <location>
        <position position="164"/>
    </location>
    <ligand>
        <name>Zn(2+)</name>
        <dbReference type="ChEBI" id="CHEBI:29105"/>
    </ligand>
</feature>
<feature type="binding site" evidence="4">
    <location>
        <position position="179"/>
    </location>
    <ligand>
        <name>Fe cation</name>
        <dbReference type="ChEBI" id="CHEBI:24875"/>
    </ligand>
</feature>
<evidence type="ECO:0000256" key="3">
    <source>
        <dbReference type="PROSITE-ProRule" id="PRU00703"/>
    </source>
</evidence>
<dbReference type="RefSeq" id="WP_013867032.1">
    <property type="nucleotide sequence ID" value="NC_015636.1"/>
</dbReference>